<evidence type="ECO:0000256" key="1">
    <source>
        <dbReference type="SAM" id="MobiDB-lite"/>
    </source>
</evidence>
<organism evidence="2 3">
    <name type="scientific">Euzebya pacifica</name>
    <dbReference type="NCBI Taxonomy" id="1608957"/>
    <lineage>
        <taxon>Bacteria</taxon>
        <taxon>Bacillati</taxon>
        <taxon>Actinomycetota</taxon>
        <taxon>Nitriliruptoria</taxon>
        <taxon>Euzebyales</taxon>
    </lineage>
</organism>
<evidence type="ECO:0008006" key="4">
    <source>
        <dbReference type="Google" id="ProtNLM"/>
    </source>
</evidence>
<sequence>MVDGSETITFNPQSGQPVQGGGPGGGDLTDQMIATDWWTDQMLADAGIPIYDVPFVTVGGGIGSFVMADYLRIAGVPLENIKVLTNIDRPYQTYQFLCKNSQIPSKERLRSDSAATPDNIWGFPGYAIREGWNDKSLRPWINVFTEPVIDDFYTPRAGDVFTSMDREAARIRWQGMLAKGQVRMVRRRQEGGYFTILTPPTGTTRTKRIAYRSHFVHLSVGYPGLRYLRDLQAYRETYEDYRTVVNAYEPHEHVYEDLKRRPGVVMIRGAGIVASRILQRLVDDRDYHGAQTTIMHLFRTYRTQPKIDKKWGGGKQEVRHGWAYQGFNVTKASWGGQHRFKLLELEGQERKDFIDYIGGGAHTPRRKDWREQIDRGLQQGFYRQHVGTVDKVVPGPDGESVVSTVKGQDGSVTDIAVRYIIDCTGLVGSPRDHRVLADLLDHGGAGENVIGRLDCEPSFEIRGTRSGAGKMYAGGASTAGSYYGGVDSFLGLQYTAQQIYLDLQKQGFCSRIGPGRSFSQWLKWARNKTI</sequence>
<dbReference type="Proteomes" id="UP000264006">
    <property type="component" value="Chromosome"/>
</dbReference>
<name>A0A346XSL9_9ACTN</name>
<gene>
    <name evidence="2" type="ORF">DVS28_a0509</name>
</gene>
<dbReference type="InterPro" id="IPR036188">
    <property type="entry name" value="FAD/NAD-bd_sf"/>
</dbReference>
<proteinExistence type="predicted"/>
<feature type="compositionally biased region" description="Polar residues" evidence="1">
    <location>
        <begin position="1"/>
        <end position="11"/>
    </location>
</feature>
<evidence type="ECO:0000313" key="2">
    <source>
        <dbReference type="EMBL" id="AXV05216.1"/>
    </source>
</evidence>
<dbReference type="KEGG" id="euz:DVS28_a0509"/>
<reference evidence="2 3" key="1">
    <citation type="submission" date="2018-09" db="EMBL/GenBank/DDBJ databases">
        <title>Complete genome sequence of Euzebya sp. DY32-46 isolated from seawater of Pacific Ocean.</title>
        <authorList>
            <person name="Xu L."/>
            <person name="Wu Y.-H."/>
            <person name="Xu X.-W."/>
        </authorList>
    </citation>
    <scope>NUCLEOTIDE SEQUENCE [LARGE SCALE GENOMIC DNA]</scope>
    <source>
        <strain evidence="2 3">DY32-46</strain>
    </source>
</reference>
<keyword evidence="3" id="KW-1185">Reference proteome</keyword>
<dbReference type="SUPFAM" id="SSF51905">
    <property type="entry name" value="FAD/NAD(P)-binding domain"/>
    <property type="match status" value="1"/>
</dbReference>
<evidence type="ECO:0000313" key="3">
    <source>
        <dbReference type="Proteomes" id="UP000264006"/>
    </source>
</evidence>
<protein>
    <recommendedName>
        <fullName evidence="4">FHA domain protein</fullName>
    </recommendedName>
</protein>
<accession>A0A346XSL9</accession>
<feature type="region of interest" description="Disordered" evidence="1">
    <location>
        <begin position="1"/>
        <end position="26"/>
    </location>
</feature>
<dbReference type="RefSeq" id="WP_216826347.1">
    <property type="nucleotide sequence ID" value="NZ_CAXIBR010000025.1"/>
</dbReference>
<dbReference type="EMBL" id="CP031165">
    <property type="protein sequence ID" value="AXV05216.1"/>
    <property type="molecule type" value="Genomic_DNA"/>
</dbReference>
<dbReference type="AlphaFoldDB" id="A0A346XSL9"/>